<feature type="signal peptide" evidence="12">
    <location>
        <begin position="1"/>
        <end position="29"/>
    </location>
</feature>
<evidence type="ECO:0000256" key="2">
    <source>
        <dbReference type="ARBA" id="ARBA00009634"/>
    </source>
</evidence>
<keyword evidence="8 11" id="KW-0472">Membrane</keyword>
<dbReference type="PROSITE" id="PS50104">
    <property type="entry name" value="TIR"/>
    <property type="match status" value="1"/>
</dbReference>
<keyword evidence="15" id="KW-1185">Reference proteome</keyword>
<dbReference type="SUPFAM" id="SSF52058">
    <property type="entry name" value="L domain-like"/>
    <property type="match status" value="4"/>
</dbReference>
<evidence type="ECO:0000256" key="8">
    <source>
        <dbReference type="ARBA" id="ARBA00023136"/>
    </source>
</evidence>
<dbReference type="GO" id="GO:0016020">
    <property type="term" value="C:membrane"/>
    <property type="evidence" value="ECO:0007669"/>
    <property type="project" value="UniProtKB-SubCell"/>
</dbReference>
<feature type="region of interest" description="Disordered" evidence="10">
    <location>
        <begin position="1389"/>
        <end position="1411"/>
    </location>
</feature>
<proteinExistence type="inferred from homology"/>
<keyword evidence="4 11" id="KW-0812">Transmembrane</keyword>
<evidence type="ECO:0000256" key="6">
    <source>
        <dbReference type="ARBA" id="ARBA00022737"/>
    </source>
</evidence>
<keyword evidence="6" id="KW-0677">Repeat</keyword>
<feature type="compositionally biased region" description="Polar residues" evidence="10">
    <location>
        <begin position="1302"/>
        <end position="1313"/>
    </location>
</feature>
<feature type="region of interest" description="Disordered" evidence="10">
    <location>
        <begin position="32"/>
        <end position="57"/>
    </location>
</feature>
<evidence type="ECO:0000256" key="12">
    <source>
        <dbReference type="SAM" id="SignalP"/>
    </source>
</evidence>
<evidence type="ECO:0000256" key="5">
    <source>
        <dbReference type="ARBA" id="ARBA00022729"/>
    </source>
</evidence>
<evidence type="ECO:0000313" key="14">
    <source>
        <dbReference type="EMBL" id="KAL3387861.1"/>
    </source>
</evidence>
<dbReference type="InterPro" id="IPR032675">
    <property type="entry name" value="LRR_dom_sf"/>
</dbReference>
<dbReference type="InterPro" id="IPR000483">
    <property type="entry name" value="Cys-rich_flank_reg_C"/>
</dbReference>
<dbReference type="SMART" id="SM00369">
    <property type="entry name" value="LRR_TYP"/>
    <property type="match status" value="22"/>
</dbReference>
<evidence type="ECO:0000256" key="11">
    <source>
        <dbReference type="SAM" id="Phobius"/>
    </source>
</evidence>
<comment type="caution">
    <text evidence="14">The sequence shown here is derived from an EMBL/GenBank/DDBJ whole genome shotgun (WGS) entry which is preliminary data.</text>
</comment>
<feature type="compositionally biased region" description="Low complexity" evidence="10">
    <location>
        <begin position="1347"/>
        <end position="1356"/>
    </location>
</feature>
<reference evidence="14 15" key="1">
    <citation type="journal article" date="2024" name="bioRxiv">
        <title>A reference genome for Trichogramma kaykai: A tiny desert-dwelling parasitoid wasp with competing sex-ratio distorters.</title>
        <authorList>
            <person name="Culotta J."/>
            <person name="Lindsey A.R."/>
        </authorList>
    </citation>
    <scope>NUCLEOTIDE SEQUENCE [LARGE SCALE GENOMIC DNA]</scope>
    <source>
        <strain evidence="14 15">KSX58</strain>
    </source>
</reference>
<dbReference type="SMART" id="SM00255">
    <property type="entry name" value="TIR"/>
    <property type="match status" value="1"/>
</dbReference>
<dbReference type="GO" id="GO:0071944">
    <property type="term" value="C:cell periphery"/>
    <property type="evidence" value="ECO:0007669"/>
    <property type="project" value="UniProtKB-ARBA"/>
</dbReference>
<dbReference type="Pfam" id="PF13855">
    <property type="entry name" value="LRR_8"/>
    <property type="match status" value="5"/>
</dbReference>
<evidence type="ECO:0000313" key="15">
    <source>
        <dbReference type="Proteomes" id="UP001627154"/>
    </source>
</evidence>
<dbReference type="PRINTS" id="PR00019">
    <property type="entry name" value="LEURICHRPT"/>
</dbReference>
<keyword evidence="9" id="KW-0675">Receptor</keyword>
<dbReference type="PANTHER" id="PTHR24366:SF161">
    <property type="entry name" value="TIR DOMAIN-CONTAINING PROTEIN"/>
    <property type="match status" value="1"/>
</dbReference>
<accession>A0ABD2W4Q8</accession>
<dbReference type="PROSITE" id="PS51450">
    <property type="entry name" value="LRR"/>
    <property type="match status" value="7"/>
</dbReference>
<gene>
    <name evidence="14" type="ORF">TKK_016949</name>
</gene>
<keyword evidence="5 12" id="KW-0732">Signal</keyword>
<keyword evidence="7 11" id="KW-1133">Transmembrane helix</keyword>
<feature type="compositionally biased region" description="Basic residues" evidence="10">
    <location>
        <begin position="1328"/>
        <end position="1346"/>
    </location>
</feature>
<dbReference type="Proteomes" id="UP001627154">
    <property type="component" value="Unassembled WGS sequence"/>
</dbReference>
<sequence length="1411" mass="157928">MEPRRSTLIFGLLLAQCLSLLLLLGTSEARSLSSHESPRGCSWRPDEESTQSEDNEQVPQLVCRLRSMSNAVGVAGNLSSGQSEALRSLGLECHEALFYESQLDVVTASTANGAFLAHLPRLERLRVDHCRIQGLPAGVFSDARVLQKLQIHSHKSEWSSSAMELNRDSLRGLEQLRELDLADNNVWTLPSEFLCPVPSLTTLNLTRNRLQEVASLGLTDWSTACARDLETLDISDNELSVLPDHGLAGLRSLLVLKLQDNVIAAVGDHALNGLVNLRSLNMSTNRLVALPPDLFAKNRELRELVLSNNSLSALAPGLFGGLDNLQSLDLSRNKLTSKWVYRDTFDKLFKLVLLDLSFNQLTKIDSHVFRGLEQLQLLNLEHNEINVLADDCFLSLGNLRSLSLSHNRIVRFEASHSVGLAVLDQFFLDENKLQHIDRRAFDNFTSLQDLRLSGNSLTEVPEAVRRLRDLKTLDMGNNRITVINADSFDGLEKLSGLRLVDNKLENISRKAFANLPALQILNLASNAIRHIEQGAFSQNALLIAIRLDGNQLTEIHGVFRNLPSLLMLNISDNKILWFNYADLPGSLEWLDMHSNQISELANDFSGNREDLRIKKLDASYNRIEEINDAAIPNSVEKLYLNNNKIRTVAPGTFMHKTNLMKVTLNNNDVQHLEIGAIELAPVSSDRELPQFYIGENPILCDCTMEWLPRINELSRMRQHPRVMDLESVTCDMVHARAAPKRPLLSLKSKDFVCRYSSHCFALCHCCDFDACDCEMTCPDNCSCYHDHSWSSNVVDCSNAGYRTVPERIPMDATELYLDGNELGDLGSHLLIGKRKLETLYLNNSGISSINNRTFTGAENLKVLHMESNALREIRAHDLVNLEQLTELYLDHNAIAAIEDETFAKMRGLQVLRVNHNRIVDFRPWEALVSLGTQVGLEANFWSCDCDSVNRLRVWLAEHRSESAERMYCRDEVESVAQAIQRCNAGQAPVNVNTYASNHGLQAGSSMGNTVVRHNPAVIGGSFVPMLAGVLVAIIAVCLLVAVGFAFRQDVRLWAHSRYGLRLGKLSTQCPEEERDRLYDGYFLYSERDEEFVTRYLAPELEQSGLALCLHYRDLPPTRPQESLIPAAAASRRIVMAFSPHFLASEWQNPEFRAALRIALDNIRPAVRRRCVIILLATDAPCRDPELQLLLQTCTVIVWGEKRFWDKLRYAMPDSAEHVGKGTHQRKAPASCHQAGQGGIPARYAAAPSVVVDAWASKPVQMHQQHQQQAAMQTPLVATSSTCTSSSGTGVLVQPLHAPTPTPTQSTYVSSASSRTEDEDSGHEQQQQQHHHHLHHAHHHHHHHHHLQAQQLQPQLEQQHQIGYSALHPAGTQPRPSSVNSRHSSHLYSTIPELPYGTTGQQLPVNPRTYFV</sequence>
<dbReference type="SMART" id="SM00082">
    <property type="entry name" value="LRRCT"/>
    <property type="match status" value="1"/>
</dbReference>
<keyword evidence="3" id="KW-0433">Leucine-rich repeat</keyword>
<feature type="domain" description="TIR" evidence="13">
    <location>
        <begin position="1076"/>
        <end position="1211"/>
    </location>
</feature>
<dbReference type="FunFam" id="3.80.10.10:FF:001164">
    <property type="entry name" value="GH01279p"/>
    <property type="match status" value="2"/>
</dbReference>
<dbReference type="SUPFAM" id="SSF52200">
    <property type="entry name" value="Toll/Interleukin receptor TIR domain"/>
    <property type="match status" value="1"/>
</dbReference>
<dbReference type="EMBL" id="JBJJXI010000136">
    <property type="protein sequence ID" value="KAL3387861.1"/>
    <property type="molecule type" value="Genomic_DNA"/>
</dbReference>
<evidence type="ECO:0000256" key="3">
    <source>
        <dbReference type="ARBA" id="ARBA00022614"/>
    </source>
</evidence>
<dbReference type="InterPro" id="IPR000157">
    <property type="entry name" value="TIR_dom"/>
</dbReference>
<dbReference type="SMART" id="SM00013">
    <property type="entry name" value="LRRNT"/>
    <property type="match status" value="1"/>
</dbReference>
<evidence type="ECO:0000256" key="7">
    <source>
        <dbReference type="ARBA" id="ARBA00022989"/>
    </source>
</evidence>
<evidence type="ECO:0000256" key="10">
    <source>
        <dbReference type="SAM" id="MobiDB-lite"/>
    </source>
</evidence>
<dbReference type="Pfam" id="PF13676">
    <property type="entry name" value="TIR_2"/>
    <property type="match status" value="1"/>
</dbReference>
<dbReference type="PANTHER" id="PTHR24366">
    <property type="entry name" value="IG(IMMUNOGLOBULIN) AND LRR(LEUCINE RICH REPEAT) DOMAINS"/>
    <property type="match status" value="1"/>
</dbReference>
<organism evidence="14 15">
    <name type="scientific">Trichogramma kaykai</name>
    <dbReference type="NCBI Taxonomy" id="54128"/>
    <lineage>
        <taxon>Eukaryota</taxon>
        <taxon>Metazoa</taxon>
        <taxon>Ecdysozoa</taxon>
        <taxon>Arthropoda</taxon>
        <taxon>Hexapoda</taxon>
        <taxon>Insecta</taxon>
        <taxon>Pterygota</taxon>
        <taxon>Neoptera</taxon>
        <taxon>Endopterygota</taxon>
        <taxon>Hymenoptera</taxon>
        <taxon>Apocrita</taxon>
        <taxon>Proctotrupomorpha</taxon>
        <taxon>Chalcidoidea</taxon>
        <taxon>Trichogrammatidae</taxon>
        <taxon>Trichogramma</taxon>
    </lineage>
</organism>
<dbReference type="InterPro" id="IPR035897">
    <property type="entry name" value="Toll_tir_struct_dom_sf"/>
</dbReference>
<comment type="subcellular location">
    <subcellularLocation>
        <location evidence="1">Membrane</location>
        <topology evidence="1">Single-pass type I membrane protein</topology>
    </subcellularLocation>
</comment>
<evidence type="ECO:0000259" key="13">
    <source>
        <dbReference type="PROSITE" id="PS50104"/>
    </source>
</evidence>
<evidence type="ECO:0000256" key="1">
    <source>
        <dbReference type="ARBA" id="ARBA00004479"/>
    </source>
</evidence>
<feature type="chain" id="PRO_5044815183" description="TIR domain-containing protein" evidence="12">
    <location>
        <begin position="30"/>
        <end position="1411"/>
    </location>
</feature>
<feature type="region of interest" description="Disordered" evidence="10">
    <location>
        <begin position="1279"/>
        <end position="1356"/>
    </location>
</feature>
<dbReference type="InterPro" id="IPR003591">
    <property type="entry name" value="Leu-rich_rpt_typical-subtyp"/>
</dbReference>
<feature type="region of interest" description="Disordered" evidence="10">
    <location>
        <begin position="1218"/>
        <end position="1237"/>
    </location>
</feature>
<name>A0ABD2W4Q8_9HYME</name>
<dbReference type="Gene3D" id="3.40.50.10140">
    <property type="entry name" value="Toll/interleukin-1 receptor homology (TIR) domain"/>
    <property type="match status" value="1"/>
</dbReference>
<feature type="transmembrane region" description="Helical" evidence="11">
    <location>
        <begin position="1022"/>
        <end position="1046"/>
    </location>
</feature>
<dbReference type="SMART" id="SM00365">
    <property type="entry name" value="LRR_SD22"/>
    <property type="match status" value="5"/>
</dbReference>
<protein>
    <recommendedName>
        <fullName evidence="13">TIR domain-containing protein</fullName>
    </recommendedName>
</protein>
<evidence type="ECO:0000256" key="9">
    <source>
        <dbReference type="ARBA" id="ARBA00023170"/>
    </source>
</evidence>
<dbReference type="SMART" id="SM00364">
    <property type="entry name" value="LRR_BAC"/>
    <property type="match status" value="6"/>
</dbReference>
<dbReference type="InterPro" id="IPR000372">
    <property type="entry name" value="LRRNT"/>
</dbReference>
<dbReference type="Gene3D" id="3.80.10.10">
    <property type="entry name" value="Ribonuclease Inhibitor"/>
    <property type="match status" value="5"/>
</dbReference>
<comment type="similarity">
    <text evidence="2">Belongs to the Toll-like receptor family.</text>
</comment>
<dbReference type="InterPro" id="IPR001611">
    <property type="entry name" value="Leu-rich_rpt"/>
</dbReference>
<evidence type="ECO:0000256" key="4">
    <source>
        <dbReference type="ARBA" id="ARBA00022692"/>
    </source>
</evidence>
<feature type="compositionally biased region" description="Low complexity" evidence="10">
    <location>
        <begin position="1279"/>
        <end position="1289"/>
    </location>
</feature>